<proteinExistence type="predicted"/>
<dbReference type="EMBL" id="CM039429">
    <property type="protein sequence ID" value="KAI4347547.1"/>
    <property type="molecule type" value="Genomic_DNA"/>
</dbReference>
<evidence type="ECO:0000313" key="1">
    <source>
        <dbReference type="EMBL" id="KAI4347547.1"/>
    </source>
</evidence>
<evidence type="ECO:0000313" key="2">
    <source>
        <dbReference type="Proteomes" id="UP000828941"/>
    </source>
</evidence>
<organism evidence="1 2">
    <name type="scientific">Bauhinia variegata</name>
    <name type="common">Purple orchid tree</name>
    <name type="synonym">Phanera variegata</name>
    <dbReference type="NCBI Taxonomy" id="167791"/>
    <lineage>
        <taxon>Eukaryota</taxon>
        <taxon>Viridiplantae</taxon>
        <taxon>Streptophyta</taxon>
        <taxon>Embryophyta</taxon>
        <taxon>Tracheophyta</taxon>
        <taxon>Spermatophyta</taxon>
        <taxon>Magnoliopsida</taxon>
        <taxon>eudicotyledons</taxon>
        <taxon>Gunneridae</taxon>
        <taxon>Pentapetalae</taxon>
        <taxon>rosids</taxon>
        <taxon>fabids</taxon>
        <taxon>Fabales</taxon>
        <taxon>Fabaceae</taxon>
        <taxon>Cercidoideae</taxon>
        <taxon>Cercideae</taxon>
        <taxon>Bauhiniinae</taxon>
        <taxon>Bauhinia</taxon>
    </lineage>
</organism>
<sequence length="830" mass="92747">MAVPYRIEVLLLLFSIATTVNNRLCMGELNVICKENERKALLSFKHGLIDPSNRLSSWSDQKDCCRWPGVRCDNITGRVVEVKLSAPVNSPYVELGGEISPSLLELRSLTHLDLSLNYFVRSQIPKFLGSMEDLLYLDLSSSGMSGLIPHELGNLSKLQYLNIGYNYDLQVDTLNWMSGLSSLKYLHLSGVSLHEQIGWLQVVSTLPSLSELDLENCRIDKIVLPKGQTNLTSLQVLDLSNNNLTQEIPPWLFNLSFGLGKLKLGSNFLRGEIPQIISNLQNLKYLDLHGNQLGGKLPCSLGQLKHLEYLDFSNNIFTGPISSFANLSSLRVLNLGQNQLNGTIPKSFGFLHNLQALYLRDNHLTGGLPKTVGILSNLVTLDLASNFLEGPVNEVHFMKLSKLKGLSLSSTNLLLSVNTSWVPPFQLEYLLVSSCRVGHSFPLWLQTQRSIKVLSMSKSGISDMTPSWFWNWTIKLEFLDISRNQIRGDLSNVFLNSSNVILNFNEFKGQLPRMSAYVEVLNVANNSISGPISPFFCERVNGTNKLTLLDVSNNLLSGELGHCWEHWQALMHLNLGRNNLSGEIPKSFGYLFALESLQLDNNAFCGPIPSALQNCSALKFIDMGDNQLSGTLPIWIWEMQHLMVLRLRSNLFKGNIAEETCLLSSLIVLDLANNSLSGTFPKWLENLTAMIGEGDISANPLQYTYGFDMNYNSYKDSLVLVPKGYELEYRENLILVRMIDLSSNKLSGPIPPEISSLSALKFLNLSRNHLSGEIPKEMGGMKFLESLDLSENHLSGEIPQSLSALSFQLSESLQQQFIRHDSHKHPTPEL</sequence>
<reference evidence="1 2" key="1">
    <citation type="journal article" date="2022" name="DNA Res.">
        <title>Chromosomal-level genome assembly of the orchid tree Bauhinia variegata (Leguminosae; Cercidoideae) supports the allotetraploid origin hypothesis of Bauhinia.</title>
        <authorList>
            <person name="Zhong Y."/>
            <person name="Chen Y."/>
            <person name="Zheng D."/>
            <person name="Pang J."/>
            <person name="Liu Y."/>
            <person name="Luo S."/>
            <person name="Meng S."/>
            <person name="Qian L."/>
            <person name="Wei D."/>
            <person name="Dai S."/>
            <person name="Zhou R."/>
        </authorList>
    </citation>
    <scope>NUCLEOTIDE SEQUENCE [LARGE SCALE GENOMIC DNA]</scope>
    <source>
        <strain evidence="1">BV-YZ2020</strain>
    </source>
</reference>
<name>A0ACB9PFG7_BAUVA</name>
<comment type="caution">
    <text evidence="1">The sequence shown here is derived from an EMBL/GenBank/DDBJ whole genome shotgun (WGS) entry which is preliminary data.</text>
</comment>
<dbReference type="Proteomes" id="UP000828941">
    <property type="component" value="Chromosome 4"/>
</dbReference>
<gene>
    <name evidence="1" type="ORF">L6164_008352</name>
</gene>
<accession>A0ACB9PFG7</accession>
<protein>
    <submittedName>
        <fullName evidence="1">Uncharacterized protein</fullName>
    </submittedName>
</protein>
<keyword evidence="2" id="KW-1185">Reference proteome</keyword>